<keyword evidence="5" id="KW-1185">Reference proteome</keyword>
<organism evidence="4 5">
    <name type="scientific">Hydrogenovibrio marinus</name>
    <dbReference type="NCBI Taxonomy" id="28885"/>
    <lineage>
        <taxon>Bacteria</taxon>
        <taxon>Pseudomonadati</taxon>
        <taxon>Pseudomonadota</taxon>
        <taxon>Gammaproteobacteria</taxon>
        <taxon>Thiotrichales</taxon>
        <taxon>Piscirickettsiaceae</taxon>
        <taxon>Hydrogenovibrio</taxon>
    </lineage>
</organism>
<dbReference type="InterPro" id="IPR007346">
    <property type="entry name" value="Endonuclease-I"/>
</dbReference>
<accession>A0A066ZWI2</accession>
<evidence type="ECO:0000256" key="2">
    <source>
        <dbReference type="ARBA" id="ARBA00022722"/>
    </source>
</evidence>
<evidence type="ECO:0000256" key="1">
    <source>
        <dbReference type="ARBA" id="ARBA00006429"/>
    </source>
</evidence>
<dbReference type="GO" id="GO:0016787">
    <property type="term" value="F:hydrolase activity"/>
    <property type="evidence" value="ECO:0007669"/>
    <property type="project" value="UniProtKB-KW"/>
</dbReference>
<gene>
    <name evidence="4" type="ORF">EI16_12290</name>
</gene>
<evidence type="ECO:0000313" key="4">
    <source>
        <dbReference type="EMBL" id="KDN94671.1"/>
    </source>
</evidence>
<evidence type="ECO:0008006" key="6">
    <source>
        <dbReference type="Google" id="ProtNLM"/>
    </source>
</evidence>
<name>A0A066ZWI2_HYDMR</name>
<dbReference type="SUPFAM" id="SSF54060">
    <property type="entry name" value="His-Me finger endonucleases"/>
    <property type="match status" value="1"/>
</dbReference>
<keyword evidence="3" id="KW-0378">Hydrolase</keyword>
<sequence>MAAISLPSQAVTFQKAKRKLYHEVYPGHGYTVYSGCYWHLAGRKKVVELESCGLQNAFPRKQLKRAHRVEAEHSAVPASWLYKRNGQWRQCLIQAKNLHTNARKYCRQHDSEYREAHNDLINLFPSVGQINADRSNKPYAEEISGTKIQTFHGQGQHGKTIVITSRVAIPPKSMRGDFARIAWYYRDKYGVRLNSRQDSMYKKWAAEDPVSPEEIARDHRIRQVQGWGNPYVER</sequence>
<dbReference type="Proteomes" id="UP000027341">
    <property type="component" value="Unassembled WGS sequence"/>
</dbReference>
<comment type="caution">
    <text evidence="4">The sequence shown here is derived from an EMBL/GenBank/DDBJ whole genome shotgun (WGS) entry which is preliminary data.</text>
</comment>
<comment type="similarity">
    <text evidence="1">Belongs to the EndA/NucM nuclease family.</text>
</comment>
<dbReference type="PANTHER" id="PTHR33607">
    <property type="entry name" value="ENDONUCLEASE-1"/>
    <property type="match status" value="1"/>
</dbReference>
<protein>
    <recommendedName>
        <fullName evidence="6">Endonuclease I</fullName>
    </recommendedName>
</protein>
<reference evidence="4 5" key="1">
    <citation type="submission" date="2014-04" db="EMBL/GenBank/DDBJ databases">
        <title>Draft genome sequence of Hydrogenovibrio marinus MH-110, a model organism for aerobic H2 metabolism.</title>
        <authorList>
            <person name="Cha H.J."/>
            <person name="Jo B.H."/>
            <person name="Hwang B.H."/>
        </authorList>
    </citation>
    <scope>NUCLEOTIDE SEQUENCE [LARGE SCALE GENOMIC DNA]</scope>
    <source>
        <strain evidence="4 5">MH-110</strain>
    </source>
</reference>
<dbReference type="STRING" id="28885.EI16_12290"/>
<keyword evidence="2" id="KW-0540">Nuclease</keyword>
<dbReference type="GO" id="GO:0004518">
    <property type="term" value="F:nuclease activity"/>
    <property type="evidence" value="ECO:0007669"/>
    <property type="project" value="UniProtKB-KW"/>
</dbReference>
<dbReference type="PANTHER" id="PTHR33607:SF2">
    <property type="entry name" value="ENDONUCLEASE-1"/>
    <property type="match status" value="1"/>
</dbReference>
<dbReference type="Pfam" id="PF04231">
    <property type="entry name" value="Endonuclease_1"/>
    <property type="match status" value="1"/>
</dbReference>
<dbReference type="InterPro" id="IPR044925">
    <property type="entry name" value="His-Me_finger_sf"/>
</dbReference>
<evidence type="ECO:0000256" key="3">
    <source>
        <dbReference type="ARBA" id="ARBA00022801"/>
    </source>
</evidence>
<dbReference type="AlphaFoldDB" id="A0A066ZWI2"/>
<evidence type="ECO:0000313" key="5">
    <source>
        <dbReference type="Proteomes" id="UP000027341"/>
    </source>
</evidence>
<proteinExistence type="inferred from homology"/>
<dbReference type="EMBL" id="JMIU01000002">
    <property type="protein sequence ID" value="KDN94671.1"/>
    <property type="molecule type" value="Genomic_DNA"/>
</dbReference>
<dbReference type="RefSeq" id="WP_051623291.1">
    <property type="nucleotide sequence ID" value="NZ_JMIU01000002.1"/>
</dbReference>